<keyword evidence="2" id="KW-0238">DNA-binding</keyword>
<dbReference type="PANTHER" id="PTHR33375:SF7">
    <property type="entry name" value="CHROMOSOME 2-PARTITIONING PROTEIN PARB-RELATED"/>
    <property type="match status" value="1"/>
</dbReference>
<gene>
    <name evidence="5" type="ORF">WDJ50_18120</name>
</gene>
<feature type="compositionally biased region" description="Polar residues" evidence="3">
    <location>
        <begin position="9"/>
        <end position="21"/>
    </location>
</feature>
<sequence length="294" mass="33084">MGWQDRMRSSLQGVKSVTENDSGPRVTLPTDALRPGLGQPRRHFGNEQMAALVASIAERGILQPLTVRPVERGYEIVAGERRWRAAQQLGLRDVPVYVRHLSDDEARAAALTENLVREDLSPLEEIEGKLQLAQQLLGADSQEATILRLNQLDKASEPTAEDEALASALEQMFSTLGRETWRSYTKAKLAVFGWHPDILDAMRRGLEFTKAKLIQNAPEELQDNLLALALRGASRTELQEEIKRACKPKKKPVTEYSQVAKLLGNPRKMAKLPLERTERVQRLTRELLELLKDI</sequence>
<dbReference type="GO" id="GO:0003677">
    <property type="term" value="F:DNA binding"/>
    <property type="evidence" value="ECO:0007669"/>
    <property type="project" value="UniProtKB-KW"/>
</dbReference>
<dbReference type="GO" id="GO:0007059">
    <property type="term" value="P:chromosome segregation"/>
    <property type="evidence" value="ECO:0007669"/>
    <property type="project" value="TreeGrafter"/>
</dbReference>
<geneLocation type="plasmid" evidence="5">
    <name>p1</name>
</geneLocation>
<dbReference type="InterPro" id="IPR050336">
    <property type="entry name" value="Chromosome_partition/occlusion"/>
</dbReference>
<feature type="domain" description="ParB-like N-terminal" evidence="4">
    <location>
        <begin position="26"/>
        <end position="115"/>
    </location>
</feature>
<reference evidence="5" key="1">
    <citation type="submission" date="2024-03" db="EMBL/GenBank/DDBJ databases">
        <title>Deinococcus weizhi sp. nov., isolated from human skin.</title>
        <authorList>
            <person name="Wei Z."/>
            <person name="Tian F."/>
            <person name="Yang C."/>
            <person name="Xin L.T."/>
            <person name="Wen Z.J."/>
            <person name="Lan K.C."/>
            <person name="Yu L."/>
            <person name="Zhe W."/>
            <person name="Dan F.D."/>
            <person name="Jun W."/>
            <person name="Rui Z."/>
            <person name="Yong X.J."/>
            <person name="Ting Y."/>
            <person name="Wei X."/>
            <person name="Xu Z.G."/>
            <person name="Xin Z."/>
            <person name="Dong F.G."/>
            <person name="Ni X.M."/>
            <person name="Zheng M.G."/>
            <person name="Chun Y."/>
            <person name="Qian W.X."/>
        </authorList>
    </citation>
    <scope>NUCLEOTIDE SEQUENCE</scope>
    <source>
        <strain evidence="5">VB142</strain>
        <plasmid evidence="5">p1</plasmid>
    </source>
</reference>
<dbReference type="Pfam" id="PF02195">
    <property type="entry name" value="ParB_N"/>
    <property type="match status" value="1"/>
</dbReference>
<evidence type="ECO:0000256" key="3">
    <source>
        <dbReference type="SAM" id="MobiDB-lite"/>
    </source>
</evidence>
<protein>
    <submittedName>
        <fullName evidence="5">ParB/RepB/Spo0J family partition protein</fullName>
    </submittedName>
</protein>
<comment type="similarity">
    <text evidence="1">Belongs to the ParB family.</text>
</comment>
<dbReference type="InterPro" id="IPR036086">
    <property type="entry name" value="ParB/Sulfiredoxin_sf"/>
</dbReference>
<organism evidence="5">
    <name type="scientific">Deinococcus sp. VB142</name>
    <dbReference type="NCBI Taxonomy" id="3112952"/>
    <lineage>
        <taxon>Bacteria</taxon>
        <taxon>Thermotogati</taxon>
        <taxon>Deinococcota</taxon>
        <taxon>Deinococci</taxon>
        <taxon>Deinococcales</taxon>
        <taxon>Deinococcaceae</taxon>
        <taxon>Deinococcus</taxon>
    </lineage>
</organism>
<evidence type="ECO:0000259" key="4">
    <source>
        <dbReference type="SMART" id="SM00470"/>
    </source>
</evidence>
<dbReference type="InterPro" id="IPR004437">
    <property type="entry name" value="ParB/RepB/Spo0J"/>
</dbReference>
<dbReference type="PANTHER" id="PTHR33375">
    <property type="entry name" value="CHROMOSOME-PARTITIONING PROTEIN PARB-RELATED"/>
    <property type="match status" value="1"/>
</dbReference>
<dbReference type="InterPro" id="IPR003115">
    <property type="entry name" value="ParB_N"/>
</dbReference>
<dbReference type="AlphaFoldDB" id="A0AAU6Q8F0"/>
<dbReference type="Gene3D" id="3.90.1530.30">
    <property type="match status" value="1"/>
</dbReference>
<proteinExistence type="inferred from homology"/>
<dbReference type="SUPFAM" id="SSF109709">
    <property type="entry name" value="KorB DNA-binding domain-like"/>
    <property type="match status" value="1"/>
</dbReference>
<dbReference type="CDD" id="cd16393">
    <property type="entry name" value="SPO0J_N"/>
    <property type="match status" value="1"/>
</dbReference>
<dbReference type="SMART" id="SM00470">
    <property type="entry name" value="ParB"/>
    <property type="match status" value="1"/>
</dbReference>
<evidence type="ECO:0000313" key="5">
    <source>
        <dbReference type="EMBL" id="WYF46641.1"/>
    </source>
</evidence>
<name>A0AAU6Q8F0_9DEIO</name>
<dbReference type="NCBIfam" id="TIGR00180">
    <property type="entry name" value="parB_part"/>
    <property type="match status" value="1"/>
</dbReference>
<dbReference type="GO" id="GO:0005694">
    <property type="term" value="C:chromosome"/>
    <property type="evidence" value="ECO:0007669"/>
    <property type="project" value="TreeGrafter"/>
</dbReference>
<keyword evidence="5" id="KW-0614">Plasmid</keyword>
<accession>A0AAU6Q8F0</accession>
<dbReference type="Gene3D" id="1.10.10.2830">
    <property type="match status" value="1"/>
</dbReference>
<dbReference type="SUPFAM" id="SSF110849">
    <property type="entry name" value="ParB/Sulfiredoxin"/>
    <property type="match status" value="1"/>
</dbReference>
<evidence type="ECO:0000256" key="2">
    <source>
        <dbReference type="ARBA" id="ARBA00023125"/>
    </source>
</evidence>
<dbReference type="RefSeq" id="WP_339098120.1">
    <property type="nucleotide sequence ID" value="NZ_CP149784.1"/>
</dbReference>
<dbReference type="EMBL" id="CP149784">
    <property type="protein sequence ID" value="WYF46641.1"/>
    <property type="molecule type" value="Genomic_DNA"/>
</dbReference>
<feature type="region of interest" description="Disordered" evidence="3">
    <location>
        <begin position="1"/>
        <end position="42"/>
    </location>
</feature>
<evidence type="ECO:0000256" key="1">
    <source>
        <dbReference type="ARBA" id="ARBA00006295"/>
    </source>
</evidence>
<dbReference type="FunFam" id="3.90.1530.30:FF:000001">
    <property type="entry name" value="Chromosome partitioning protein ParB"/>
    <property type="match status" value="1"/>
</dbReference>